<keyword evidence="3" id="KW-1185">Reference proteome</keyword>
<organism evidence="2 3">
    <name type="scientific">Medusavirus stheno T3</name>
    <dbReference type="NCBI Taxonomy" id="3069717"/>
    <lineage>
        <taxon>Viruses</taxon>
        <taxon>Varidnaviria</taxon>
        <taxon>Bamfordvirae</taxon>
        <taxon>Nucleocytoviricota</taxon>
        <taxon>Megaviricetes</taxon>
        <taxon>Mamonoviridae</taxon>
        <taxon>Medusavirus</taxon>
        <taxon>Medusavirus sthenus</taxon>
    </lineage>
</organism>
<evidence type="ECO:0000313" key="3">
    <source>
        <dbReference type="Proteomes" id="UP001162098"/>
    </source>
</evidence>
<evidence type="ECO:0000256" key="1">
    <source>
        <dbReference type="SAM" id="MobiDB-lite"/>
    </source>
</evidence>
<reference evidence="2 3" key="1">
    <citation type="submission" date="2020-09" db="EMBL/GenBank/DDBJ databases">
        <authorList>
            <person name="Zhang R."/>
            <person name="Garcia K."/>
            <person name="Ogata H."/>
        </authorList>
    </citation>
    <scope>NUCLEOTIDE SEQUENCE [LARGE SCALE GENOMIC DNA]</scope>
    <source>
        <strain evidence="3">stheno</strain>
    </source>
</reference>
<protein>
    <submittedName>
        <fullName evidence="2">Uncharacterized protein</fullName>
    </submittedName>
</protein>
<sequence length="58" mass="6448">MLQCAMDTPADRCDNETPLPPADHDYHTVLVSDTGEQFIHPLGLYPESLQPSGPHNFK</sequence>
<dbReference type="Proteomes" id="UP001162098">
    <property type="component" value="Segment"/>
</dbReference>
<proteinExistence type="predicted"/>
<accession>A0A7S7YEW5</accession>
<dbReference type="KEGG" id="vg:80543732"/>
<name>A0A7S7YEW5_9VIRU</name>
<dbReference type="EMBL" id="MW018138">
    <property type="protein sequence ID" value="QPB44536.1"/>
    <property type="molecule type" value="Genomic_DNA"/>
</dbReference>
<evidence type="ECO:0000313" key="2">
    <source>
        <dbReference type="EMBL" id="QPB44536.1"/>
    </source>
</evidence>
<feature type="region of interest" description="Disordered" evidence="1">
    <location>
        <begin position="1"/>
        <end position="21"/>
    </location>
</feature>